<sequence length="181" mass="20216">MKILKIQTFKLLLKRLTLSIGTLAIAQLSVFANPSFAAPNNLTLSVYPMDSGAAFPICPTEVTLTETPRPYYEGGYTIDGTAASLGWFARPFKIEKSDKFSVTWVAKLQIKYHNCQATARITKINGDRFEGHSYLRMQFINDSAYLILDMTGMNDANRLTPVILKKDVKDGKPVWTWGGTD</sequence>
<proteinExistence type="predicted"/>
<accession>A0A2W4VVV6</accession>
<organism evidence="2 3">
    <name type="scientific">Pseudanabaena frigida</name>
    <dbReference type="NCBI Taxonomy" id="945775"/>
    <lineage>
        <taxon>Bacteria</taxon>
        <taxon>Bacillati</taxon>
        <taxon>Cyanobacteriota</taxon>
        <taxon>Cyanophyceae</taxon>
        <taxon>Pseudanabaenales</taxon>
        <taxon>Pseudanabaenaceae</taxon>
        <taxon>Pseudanabaena</taxon>
    </lineage>
</organism>
<comment type="caution">
    <text evidence="2">The sequence shown here is derived from an EMBL/GenBank/DDBJ whole genome shotgun (WGS) entry which is preliminary data.</text>
</comment>
<gene>
    <name evidence="2" type="ORF">DCF19_19970</name>
</gene>
<feature type="chain" id="PRO_5016137666" evidence="1">
    <location>
        <begin position="38"/>
        <end position="181"/>
    </location>
</feature>
<dbReference type="EMBL" id="QBML01000035">
    <property type="protein sequence ID" value="PZO36964.1"/>
    <property type="molecule type" value="Genomic_DNA"/>
</dbReference>
<name>A0A2W4VVV6_9CYAN</name>
<reference evidence="2 3" key="2">
    <citation type="submission" date="2018-06" db="EMBL/GenBank/DDBJ databases">
        <title>Metagenomic assembly of (sub)arctic Cyanobacteria and their associated microbiome from non-axenic cultures.</title>
        <authorList>
            <person name="Baurain D."/>
        </authorList>
    </citation>
    <scope>NUCLEOTIDE SEQUENCE [LARGE SCALE GENOMIC DNA]</scope>
    <source>
        <strain evidence="2">ULC066bin1</strain>
    </source>
</reference>
<keyword evidence="1" id="KW-0732">Signal</keyword>
<feature type="signal peptide" evidence="1">
    <location>
        <begin position="1"/>
        <end position="37"/>
    </location>
</feature>
<dbReference type="Proteomes" id="UP000249467">
    <property type="component" value="Unassembled WGS sequence"/>
</dbReference>
<evidence type="ECO:0000256" key="1">
    <source>
        <dbReference type="SAM" id="SignalP"/>
    </source>
</evidence>
<evidence type="ECO:0000313" key="3">
    <source>
        <dbReference type="Proteomes" id="UP000249467"/>
    </source>
</evidence>
<reference evidence="2 3" key="1">
    <citation type="submission" date="2018-04" db="EMBL/GenBank/DDBJ databases">
        <authorList>
            <person name="Go L.Y."/>
            <person name="Mitchell J.A."/>
        </authorList>
    </citation>
    <scope>NUCLEOTIDE SEQUENCE [LARGE SCALE GENOMIC DNA]</scope>
    <source>
        <strain evidence="2">ULC066bin1</strain>
    </source>
</reference>
<evidence type="ECO:0000313" key="2">
    <source>
        <dbReference type="EMBL" id="PZO36964.1"/>
    </source>
</evidence>
<dbReference type="AlphaFoldDB" id="A0A2W4VVV6"/>
<protein>
    <submittedName>
        <fullName evidence="2">Uncharacterized protein</fullName>
    </submittedName>
</protein>